<evidence type="ECO:0000259" key="12">
    <source>
        <dbReference type="PROSITE" id="PS50262"/>
    </source>
</evidence>
<dbReference type="Pfam" id="PF03402">
    <property type="entry name" value="V1R"/>
    <property type="match status" value="1"/>
</dbReference>
<dbReference type="GO" id="GO:0007606">
    <property type="term" value="P:sensory perception of chemical stimulus"/>
    <property type="evidence" value="ECO:0007669"/>
    <property type="project" value="UniProtKB-ARBA"/>
</dbReference>
<evidence type="ECO:0000256" key="3">
    <source>
        <dbReference type="ARBA" id="ARBA00022475"/>
    </source>
</evidence>
<evidence type="ECO:0000313" key="14">
    <source>
        <dbReference type="Proteomes" id="UP000700334"/>
    </source>
</evidence>
<dbReference type="GO" id="GO:0005886">
    <property type="term" value="C:plasma membrane"/>
    <property type="evidence" value="ECO:0007669"/>
    <property type="project" value="UniProtKB-SubCell"/>
</dbReference>
<keyword evidence="14" id="KW-1185">Reference proteome</keyword>
<keyword evidence="5 11" id="KW-0812">Transmembrane</keyword>
<keyword evidence="10 11" id="KW-0807">Transducer</keyword>
<dbReference type="FunFam" id="1.20.1070.10:FF:000051">
    <property type="entry name" value="Vomeronasal type-1 receptor"/>
    <property type="match status" value="1"/>
</dbReference>
<feature type="transmembrane region" description="Helical" evidence="11">
    <location>
        <begin position="153"/>
        <end position="172"/>
    </location>
</feature>
<dbReference type="SUPFAM" id="SSF81321">
    <property type="entry name" value="Family A G protein-coupled receptor-like"/>
    <property type="match status" value="1"/>
</dbReference>
<evidence type="ECO:0000256" key="6">
    <source>
        <dbReference type="ARBA" id="ARBA00022989"/>
    </source>
</evidence>
<comment type="caution">
    <text evidence="13">The sequence shown here is derived from an EMBL/GenBank/DDBJ whole genome shotgun (WGS) entry which is preliminary data.</text>
</comment>
<keyword evidence="3 11" id="KW-1003">Cell membrane</keyword>
<accession>A0A8J6AI95</accession>
<dbReference type="PRINTS" id="PR01534">
    <property type="entry name" value="VOMERONASL1R"/>
</dbReference>
<dbReference type="GO" id="GO:0016503">
    <property type="term" value="F:pheromone receptor activity"/>
    <property type="evidence" value="ECO:0007669"/>
    <property type="project" value="InterPro"/>
</dbReference>
<feature type="domain" description="G-protein coupled receptors family 1 profile" evidence="12">
    <location>
        <begin position="1"/>
        <end position="204"/>
    </location>
</feature>
<keyword evidence="8 11" id="KW-0472">Membrane</keyword>
<dbReference type="EMBL" id="JAGFMF010011585">
    <property type="protein sequence ID" value="KAG8519931.1"/>
    <property type="molecule type" value="Genomic_DNA"/>
</dbReference>
<comment type="subcellular location">
    <subcellularLocation>
        <location evidence="1 11">Cell membrane</location>
        <topology evidence="1 11">Multi-pass membrane protein</topology>
    </subcellularLocation>
</comment>
<evidence type="ECO:0000256" key="11">
    <source>
        <dbReference type="RuleBase" id="RU364061"/>
    </source>
</evidence>
<evidence type="ECO:0000256" key="8">
    <source>
        <dbReference type="ARBA" id="ARBA00023136"/>
    </source>
</evidence>
<feature type="transmembrane region" description="Helical" evidence="11">
    <location>
        <begin position="49"/>
        <end position="70"/>
    </location>
</feature>
<evidence type="ECO:0000256" key="1">
    <source>
        <dbReference type="ARBA" id="ARBA00004651"/>
    </source>
</evidence>
<feature type="transmembrane region" description="Helical" evidence="11">
    <location>
        <begin position="184"/>
        <end position="205"/>
    </location>
</feature>
<dbReference type="InterPro" id="IPR004072">
    <property type="entry name" value="Vmron_rcpt_1"/>
</dbReference>
<dbReference type="GO" id="GO:0019236">
    <property type="term" value="P:response to pheromone"/>
    <property type="evidence" value="ECO:0007669"/>
    <property type="project" value="UniProtKB-KW"/>
</dbReference>
<sequence>MFIYMSRVMRGLSICNTCLLSMLQAITISPSTSQLARLKWKFTNSIVRIFFFIWSLSLSFSSNLFFHVVAASNETQTNLLNLSKYCSLSPMSTIITKLFFTLTMSRDVSFGGVMLLSSTYMVNLLMRHQRQTQHLHSINLSLRMSPEKKATQTILLLVSFFVVMYWVDFIFSSSSTLLWVYDPVILGVQSLVTNVYATVSPFVLISSDKRIMNILQHRL</sequence>
<dbReference type="AlphaFoldDB" id="A0A8J6AI95"/>
<dbReference type="OrthoDB" id="9606139at2759"/>
<comment type="similarity">
    <text evidence="2 11">Belongs to the G-protein coupled receptor 1 family.</text>
</comment>
<proteinExistence type="inferred from homology"/>
<organism evidence="13 14">
    <name type="scientific">Galemys pyrenaicus</name>
    <name type="common">Iberian desman</name>
    <name type="synonym">Pyrenean desman</name>
    <dbReference type="NCBI Taxonomy" id="202257"/>
    <lineage>
        <taxon>Eukaryota</taxon>
        <taxon>Metazoa</taxon>
        <taxon>Chordata</taxon>
        <taxon>Craniata</taxon>
        <taxon>Vertebrata</taxon>
        <taxon>Euteleostomi</taxon>
        <taxon>Mammalia</taxon>
        <taxon>Eutheria</taxon>
        <taxon>Laurasiatheria</taxon>
        <taxon>Eulipotyphla</taxon>
        <taxon>Talpidae</taxon>
        <taxon>Galemys</taxon>
    </lineage>
</organism>
<dbReference type="PROSITE" id="PS50262">
    <property type="entry name" value="G_PROTEIN_RECEP_F1_2"/>
    <property type="match status" value="1"/>
</dbReference>
<evidence type="ECO:0000256" key="10">
    <source>
        <dbReference type="ARBA" id="ARBA00023224"/>
    </source>
</evidence>
<keyword evidence="9 11" id="KW-0675">Receptor</keyword>
<evidence type="ECO:0000313" key="13">
    <source>
        <dbReference type="EMBL" id="KAG8519931.1"/>
    </source>
</evidence>
<evidence type="ECO:0000256" key="7">
    <source>
        <dbReference type="ARBA" id="ARBA00023040"/>
    </source>
</evidence>
<dbReference type="InterPro" id="IPR017452">
    <property type="entry name" value="GPCR_Rhodpsn_7TM"/>
</dbReference>
<evidence type="ECO:0000256" key="9">
    <source>
        <dbReference type="ARBA" id="ARBA00023170"/>
    </source>
</evidence>
<dbReference type="PANTHER" id="PTHR24062">
    <property type="entry name" value="VOMERONASAL TYPE-1 RECEPTOR"/>
    <property type="match status" value="1"/>
</dbReference>
<evidence type="ECO:0000256" key="2">
    <source>
        <dbReference type="ARBA" id="ARBA00010663"/>
    </source>
</evidence>
<keyword evidence="4 11" id="KW-0589">Pheromone response</keyword>
<evidence type="ECO:0000256" key="4">
    <source>
        <dbReference type="ARBA" id="ARBA00022507"/>
    </source>
</evidence>
<protein>
    <recommendedName>
        <fullName evidence="11">Vomeronasal type-1 receptor</fullName>
    </recommendedName>
</protein>
<name>A0A8J6AI95_GALPY</name>
<evidence type="ECO:0000256" key="5">
    <source>
        <dbReference type="ARBA" id="ARBA00022692"/>
    </source>
</evidence>
<keyword evidence="6 11" id="KW-1133">Transmembrane helix</keyword>
<feature type="transmembrane region" description="Helical" evidence="11">
    <location>
        <begin position="108"/>
        <end position="126"/>
    </location>
</feature>
<dbReference type="Proteomes" id="UP000700334">
    <property type="component" value="Unassembled WGS sequence"/>
</dbReference>
<reference evidence="13" key="1">
    <citation type="journal article" date="2021" name="Evol. Appl.">
        <title>The genome of the Pyrenean desman and the effects of bottlenecks and inbreeding on the genomic landscape of an endangered species.</title>
        <authorList>
            <person name="Escoda L."/>
            <person name="Castresana J."/>
        </authorList>
    </citation>
    <scope>NUCLEOTIDE SEQUENCE</scope>
    <source>
        <strain evidence="13">IBE-C5619</strain>
    </source>
</reference>
<comment type="caution">
    <text evidence="11">Lacks conserved residue(s) required for the propagation of feature annotation.</text>
</comment>
<keyword evidence="7 11" id="KW-0297">G-protein coupled receptor</keyword>
<gene>
    <name evidence="13" type="ORF">J0S82_016738</name>
</gene>